<dbReference type="RefSeq" id="WP_028789470.1">
    <property type="nucleotide sequence ID" value="NZ_JPVU01000149.1"/>
</dbReference>
<sequence>MNKEKAHSVTHWTTQEVAKMALVTSLYVVVTVALSVISFGAVQIRLSEMFNFLALYNKQYIWAVTLDVAIANFSSPNGLLDIVVGSVSTFLVLVINHQLTKRLQNMKYKMIVTTVVFALSMFTVAGQLTFLYDLPFFYNWLIIGIGELLSMTVGGIIIYFIGKKVDLTK</sequence>
<dbReference type="PIRSF" id="PIRSF031501">
    <property type="entry name" value="QueT"/>
    <property type="match status" value="1"/>
</dbReference>
<protein>
    <submittedName>
        <fullName evidence="2">Substrate-specific component of a predicted queuosine-regulated ECF transporter</fullName>
    </submittedName>
</protein>
<keyword evidence="1" id="KW-0472">Membrane</keyword>
<dbReference type="OrthoDB" id="1706970at2"/>
<evidence type="ECO:0000313" key="2">
    <source>
        <dbReference type="EMBL" id="KFN91450.1"/>
    </source>
</evidence>
<feature type="transmembrane region" description="Helical" evidence="1">
    <location>
        <begin position="111"/>
        <end position="132"/>
    </location>
</feature>
<reference evidence="2 3" key="1">
    <citation type="submission" date="2014-08" db="EMBL/GenBank/DDBJ databases">
        <title>Genome sequence of Tetragenococcus muriaticus.</title>
        <authorList>
            <person name="Chuea-nongthon C."/>
            <person name="Rodtong S."/>
            <person name="Yongsawatdigul J."/>
            <person name="Steele J.L."/>
            <person name="Liu X.-y."/>
            <person name="Speers J."/>
            <person name="Glasner J.D."/>
            <person name="Neeno-Eckwall E.C."/>
        </authorList>
    </citation>
    <scope>NUCLEOTIDE SEQUENCE [LARGE SCALE GENOMIC DNA]</scope>
    <source>
        <strain evidence="2 3">PMC-11-5</strain>
    </source>
</reference>
<dbReference type="InterPro" id="IPR010387">
    <property type="entry name" value="QueT"/>
</dbReference>
<dbReference type="PATRIC" id="fig|1302649.3.peg.1375"/>
<dbReference type="PANTHER" id="PTHR40044:SF1">
    <property type="entry name" value="INTEGRAL MEMBRANE PROTEIN"/>
    <property type="match status" value="1"/>
</dbReference>
<feature type="transmembrane region" description="Helical" evidence="1">
    <location>
        <begin position="138"/>
        <end position="161"/>
    </location>
</feature>
<dbReference type="Pfam" id="PF06177">
    <property type="entry name" value="QueT"/>
    <property type="match status" value="1"/>
</dbReference>
<dbReference type="EMBL" id="JPVU01000149">
    <property type="protein sequence ID" value="KFN91450.1"/>
    <property type="molecule type" value="Genomic_DNA"/>
</dbReference>
<dbReference type="Proteomes" id="UP000029380">
    <property type="component" value="Unassembled WGS sequence"/>
</dbReference>
<dbReference type="PANTHER" id="PTHR40044">
    <property type="entry name" value="INTEGRAL MEMBRANE PROTEIN-RELATED"/>
    <property type="match status" value="1"/>
</dbReference>
<accession>A0A091C456</accession>
<organism evidence="2 3">
    <name type="scientific">Tetragenococcus muriaticus PMC-11-5</name>
    <dbReference type="NCBI Taxonomy" id="1302649"/>
    <lineage>
        <taxon>Bacteria</taxon>
        <taxon>Bacillati</taxon>
        <taxon>Bacillota</taxon>
        <taxon>Bacilli</taxon>
        <taxon>Lactobacillales</taxon>
        <taxon>Enterococcaceae</taxon>
        <taxon>Tetragenococcus</taxon>
    </lineage>
</organism>
<keyword evidence="1" id="KW-0812">Transmembrane</keyword>
<keyword evidence="1" id="KW-1133">Transmembrane helix</keyword>
<dbReference type="AlphaFoldDB" id="A0A091C456"/>
<evidence type="ECO:0000313" key="3">
    <source>
        <dbReference type="Proteomes" id="UP000029380"/>
    </source>
</evidence>
<gene>
    <name evidence="2" type="ORF">TMUPMC115_1371</name>
</gene>
<name>A0A091C456_9ENTE</name>
<feature type="transmembrane region" description="Helical" evidence="1">
    <location>
        <begin position="79"/>
        <end position="99"/>
    </location>
</feature>
<feature type="transmembrane region" description="Helical" evidence="1">
    <location>
        <begin position="20"/>
        <end position="42"/>
    </location>
</feature>
<proteinExistence type="predicted"/>
<comment type="caution">
    <text evidence="2">The sequence shown here is derived from an EMBL/GenBank/DDBJ whole genome shotgun (WGS) entry which is preliminary data.</text>
</comment>
<evidence type="ECO:0000256" key="1">
    <source>
        <dbReference type="SAM" id="Phobius"/>
    </source>
</evidence>